<protein>
    <recommendedName>
        <fullName evidence="17">Reverse transcriptase Ty1/copia-type domain-containing protein</fullName>
    </recommendedName>
</protein>
<organism evidence="1 9">
    <name type="scientific">Phytophthora fragariae</name>
    <dbReference type="NCBI Taxonomy" id="53985"/>
    <lineage>
        <taxon>Eukaryota</taxon>
        <taxon>Sar</taxon>
        <taxon>Stramenopiles</taxon>
        <taxon>Oomycota</taxon>
        <taxon>Peronosporomycetes</taxon>
        <taxon>Peronosporales</taxon>
        <taxon>Peronosporaceae</taxon>
        <taxon>Phytophthora</taxon>
    </lineage>
</organism>
<dbReference type="CDD" id="cd09272">
    <property type="entry name" value="RNase_HI_RT_Ty1"/>
    <property type="match status" value="1"/>
</dbReference>
<dbReference type="Proteomes" id="UP000440732">
    <property type="component" value="Unassembled WGS sequence"/>
</dbReference>
<dbReference type="EMBL" id="QXGD01000676">
    <property type="protein sequence ID" value="KAE9229076.1"/>
    <property type="molecule type" value="Genomic_DNA"/>
</dbReference>
<dbReference type="EMBL" id="QXFZ01000673">
    <property type="protein sequence ID" value="KAE9108465.1"/>
    <property type="molecule type" value="Genomic_DNA"/>
</dbReference>
<dbReference type="EMBL" id="QXGB01000660">
    <property type="protein sequence ID" value="KAE9207832.1"/>
    <property type="molecule type" value="Genomic_DNA"/>
</dbReference>
<dbReference type="Proteomes" id="UP000429523">
    <property type="component" value="Unassembled WGS sequence"/>
</dbReference>
<dbReference type="Proteomes" id="UP000488956">
    <property type="component" value="Unassembled WGS sequence"/>
</dbReference>
<evidence type="ECO:0008006" key="17">
    <source>
        <dbReference type="Google" id="ProtNLM"/>
    </source>
</evidence>
<dbReference type="AlphaFoldDB" id="A0A6A3ESE9"/>
<evidence type="ECO:0000313" key="11">
    <source>
        <dbReference type="Proteomes" id="UP000437068"/>
    </source>
</evidence>
<evidence type="ECO:0000313" key="4">
    <source>
        <dbReference type="EMBL" id="KAE9143321.1"/>
    </source>
</evidence>
<evidence type="ECO:0000313" key="15">
    <source>
        <dbReference type="Proteomes" id="UP000476176"/>
    </source>
</evidence>
<evidence type="ECO:0000313" key="1">
    <source>
        <dbReference type="EMBL" id="KAE8936459.1"/>
    </source>
</evidence>
<reference evidence="9 10" key="1">
    <citation type="submission" date="2018-08" db="EMBL/GenBank/DDBJ databases">
        <title>Genomic investigation of the strawberry pathogen Phytophthora fragariae indicates pathogenicity is determined by transcriptional variation in three key races.</title>
        <authorList>
            <person name="Adams T.M."/>
            <person name="Armitage A.D."/>
            <person name="Sobczyk M.K."/>
            <person name="Bates H.J."/>
            <person name="Dunwell J.M."/>
            <person name="Nellist C.F."/>
            <person name="Harrison R.J."/>
        </authorList>
    </citation>
    <scope>NUCLEOTIDE SEQUENCE [LARGE SCALE GENOMIC DNA]</scope>
    <source>
        <strain evidence="8 11">A4</strain>
        <strain evidence="7 12">BC-1</strain>
        <strain evidence="6 15">BC-23</strain>
        <strain evidence="5 10">NOV-27</strain>
        <strain evidence="4 13">NOV-5</strain>
        <strain evidence="3 14">NOV-71</strain>
        <strain evidence="1 9">NOV-9</strain>
        <strain evidence="2 16">ONT-3</strain>
    </source>
</reference>
<dbReference type="Proteomes" id="UP000476176">
    <property type="component" value="Unassembled WGS sequence"/>
</dbReference>
<evidence type="ECO:0000313" key="5">
    <source>
        <dbReference type="EMBL" id="KAE9207832.1"/>
    </source>
</evidence>
<name>A0A6A3ESE9_9STRA</name>
<evidence type="ECO:0000313" key="13">
    <source>
        <dbReference type="Proteomes" id="UP000440732"/>
    </source>
</evidence>
<proteinExistence type="predicted"/>
<gene>
    <name evidence="8" type="ORF">PF001_g11774</name>
    <name evidence="7" type="ORF">PF002_g13403</name>
    <name evidence="6" type="ORF">PF004_g11364</name>
    <name evidence="5" type="ORF">PF005_g12442</name>
    <name evidence="4" type="ORF">PF006_g11636</name>
    <name evidence="3" type="ORF">PF007_g12635</name>
    <name evidence="1" type="ORF">PF009_g13618</name>
    <name evidence="2" type="ORF">PF010_g11959</name>
</gene>
<dbReference type="Proteomes" id="UP000437068">
    <property type="component" value="Unassembled WGS sequence"/>
</dbReference>
<dbReference type="EMBL" id="QXGE01000638">
    <property type="protein sequence ID" value="KAE9307109.1"/>
    <property type="molecule type" value="Genomic_DNA"/>
</dbReference>
<dbReference type="EMBL" id="QXGA01000627">
    <property type="protein sequence ID" value="KAE9143321.1"/>
    <property type="molecule type" value="Genomic_DNA"/>
</dbReference>
<dbReference type="EMBL" id="QXFX01000653">
    <property type="protein sequence ID" value="KAE9108281.1"/>
    <property type="molecule type" value="Genomic_DNA"/>
</dbReference>
<sequence>MALSLAAQEVLWLRYLLVEMGFKAEGPTTLQLDNTSAIAMATNQGYTPRAKRIDLRAHFVRDHVEAGRIKLKHVPTEEQLADFLTKALPTPRMMQLCNTSGVVDVQVEGEC</sequence>
<accession>A0A6A3ESE9</accession>
<dbReference type="OrthoDB" id="93978at2759"/>
<dbReference type="EMBL" id="QXGC01000619">
    <property type="protein sequence ID" value="KAE9227411.1"/>
    <property type="molecule type" value="Genomic_DNA"/>
</dbReference>
<dbReference type="Proteomes" id="UP000433483">
    <property type="component" value="Unassembled WGS sequence"/>
</dbReference>
<evidence type="ECO:0000313" key="2">
    <source>
        <dbReference type="EMBL" id="KAE9108281.1"/>
    </source>
</evidence>
<comment type="caution">
    <text evidence="1">The sequence shown here is derived from an EMBL/GenBank/DDBJ whole genome shotgun (WGS) entry which is preliminary data.</text>
</comment>
<dbReference type="Proteomes" id="UP000441208">
    <property type="component" value="Unassembled WGS sequence"/>
</dbReference>
<evidence type="ECO:0000313" key="6">
    <source>
        <dbReference type="EMBL" id="KAE9227411.1"/>
    </source>
</evidence>
<evidence type="ECO:0000313" key="3">
    <source>
        <dbReference type="EMBL" id="KAE9108465.1"/>
    </source>
</evidence>
<evidence type="ECO:0000313" key="16">
    <source>
        <dbReference type="Proteomes" id="UP000488956"/>
    </source>
</evidence>
<evidence type="ECO:0000313" key="14">
    <source>
        <dbReference type="Proteomes" id="UP000441208"/>
    </source>
</evidence>
<dbReference type="Proteomes" id="UP000440367">
    <property type="component" value="Unassembled WGS sequence"/>
</dbReference>
<evidence type="ECO:0000313" key="12">
    <source>
        <dbReference type="Proteomes" id="UP000440367"/>
    </source>
</evidence>
<keyword evidence="10" id="KW-1185">Reference proteome</keyword>
<evidence type="ECO:0000313" key="7">
    <source>
        <dbReference type="EMBL" id="KAE9229076.1"/>
    </source>
</evidence>
<dbReference type="EMBL" id="QXGF01000718">
    <property type="protein sequence ID" value="KAE8936459.1"/>
    <property type="molecule type" value="Genomic_DNA"/>
</dbReference>
<evidence type="ECO:0000313" key="8">
    <source>
        <dbReference type="EMBL" id="KAE9307109.1"/>
    </source>
</evidence>
<evidence type="ECO:0000313" key="10">
    <source>
        <dbReference type="Proteomes" id="UP000433483"/>
    </source>
</evidence>
<evidence type="ECO:0000313" key="9">
    <source>
        <dbReference type="Proteomes" id="UP000429523"/>
    </source>
</evidence>